<evidence type="ECO:0000256" key="1">
    <source>
        <dbReference type="ARBA" id="ARBA00004141"/>
    </source>
</evidence>
<dbReference type="EMBL" id="KN819343">
    <property type="protein sequence ID" value="KIJ14382.1"/>
    <property type="molecule type" value="Genomic_DNA"/>
</dbReference>
<evidence type="ECO:0000256" key="4">
    <source>
        <dbReference type="ARBA" id="ARBA00022692"/>
    </source>
</evidence>
<feature type="transmembrane region" description="Helical" evidence="7">
    <location>
        <begin position="102"/>
        <end position="124"/>
    </location>
</feature>
<dbReference type="PANTHER" id="PTHR23511:SF5">
    <property type="entry name" value="MAJOR FACILITATOR-TYPE TRANSPORTER HXNZ-RELATED"/>
    <property type="match status" value="1"/>
</dbReference>
<feature type="transmembrane region" description="Helical" evidence="7">
    <location>
        <begin position="68"/>
        <end position="90"/>
    </location>
</feature>
<dbReference type="CDD" id="cd17316">
    <property type="entry name" value="MFS_SV2_like"/>
    <property type="match status" value="1"/>
</dbReference>
<dbReference type="PROSITE" id="PS50850">
    <property type="entry name" value="MFS"/>
    <property type="match status" value="1"/>
</dbReference>
<keyword evidence="6 7" id="KW-0472">Membrane</keyword>
<comment type="subcellular location">
    <subcellularLocation>
        <location evidence="1">Membrane</location>
        <topology evidence="1">Multi-pass membrane protein</topology>
    </subcellularLocation>
</comment>
<evidence type="ECO:0000256" key="7">
    <source>
        <dbReference type="SAM" id="Phobius"/>
    </source>
</evidence>
<keyword evidence="4 7" id="KW-0812">Transmembrane</keyword>
<name>A0A0C9U4K7_PAXIN</name>
<feature type="transmembrane region" description="Helical" evidence="7">
    <location>
        <begin position="515"/>
        <end position="534"/>
    </location>
</feature>
<dbReference type="OrthoDB" id="3936150at2759"/>
<keyword evidence="5 7" id="KW-1133">Transmembrane helix</keyword>
<dbReference type="GO" id="GO:0016020">
    <property type="term" value="C:membrane"/>
    <property type="evidence" value="ECO:0007669"/>
    <property type="project" value="UniProtKB-SubCell"/>
</dbReference>
<organism evidence="9 10">
    <name type="scientific">Paxillus involutus ATCC 200175</name>
    <dbReference type="NCBI Taxonomy" id="664439"/>
    <lineage>
        <taxon>Eukaryota</taxon>
        <taxon>Fungi</taxon>
        <taxon>Dikarya</taxon>
        <taxon>Basidiomycota</taxon>
        <taxon>Agaricomycotina</taxon>
        <taxon>Agaricomycetes</taxon>
        <taxon>Agaricomycetidae</taxon>
        <taxon>Boletales</taxon>
        <taxon>Paxilineae</taxon>
        <taxon>Paxillaceae</taxon>
        <taxon>Paxillus</taxon>
    </lineage>
</organism>
<evidence type="ECO:0000256" key="3">
    <source>
        <dbReference type="ARBA" id="ARBA00022448"/>
    </source>
</evidence>
<feature type="transmembrane region" description="Helical" evidence="7">
    <location>
        <begin position="418"/>
        <end position="436"/>
    </location>
</feature>
<dbReference type="InterPro" id="IPR011701">
    <property type="entry name" value="MFS"/>
</dbReference>
<dbReference type="AlphaFoldDB" id="A0A0C9U4K7"/>
<dbReference type="InterPro" id="IPR020846">
    <property type="entry name" value="MFS_dom"/>
</dbReference>
<dbReference type="GO" id="GO:0022857">
    <property type="term" value="F:transmembrane transporter activity"/>
    <property type="evidence" value="ECO:0007669"/>
    <property type="project" value="InterPro"/>
</dbReference>
<evidence type="ECO:0000256" key="2">
    <source>
        <dbReference type="ARBA" id="ARBA00008335"/>
    </source>
</evidence>
<dbReference type="PANTHER" id="PTHR23511">
    <property type="entry name" value="SYNAPTIC VESICLE GLYCOPROTEIN 2"/>
    <property type="match status" value="1"/>
</dbReference>
<feature type="transmembrane region" description="Helical" evidence="7">
    <location>
        <begin position="156"/>
        <end position="179"/>
    </location>
</feature>
<dbReference type="Gene3D" id="1.20.1250.20">
    <property type="entry name" value="MFS general substrate transporter like domains"/>
    <property type="match status" value="1"/>
</dbReference>
<keyword evidence="3" id="KW-0813">Transport</keyword>
<feature type="transmembrane region" description="Helical" evidence="7">
    <location>
        <begin position="384"/>
        <end position="406"/>
    </location>
</feature>
<dbReference type="Proteomes" id="UP000053647">
    <property type="component" value="Unassembled WGS sequence"/>
</dbReference>
<feature type="transmembrane region" description="Helical" evidence="7">
    <location>
        <begin position="131"/>
        <end position="150"/>
    </location>
</feature>
<proteinExistence type="inferred from homology"/>
<evidence type="ECO:0000256" key="6">
    <source>
        <dbReference type="ARBA" id="ARBA00023136"/>
    </source>
</evidence>
<dbReference type="Pfam" id="PF07690">
    <property type="entry name" value="MFS_1"/>
    <property type="match status" value="1"/>
</dbReference>
<dbReference type="SUPFAM" id="SSF103473">
    <property type="entry name" value="MFS general substrate transporter"/>
    <property type="match status" value="1"/>
</dbReference>
<evidence type="ECO:0000313" key="9">
    <source>
        <dbReference type="EMBL" id="KIJ14382.1"/>
    </source>
</evidence>
<accession>A0A0C9U4K7</accession>
<protein>
    <recommendedName>
        <fullName evidence="8">Major facilitator superfamily (MFS) profile domain-containing protein</fullName>
    </recommendedName>
</protein>
<reference evidence="10" key="2">
    <citation type="submission" date="2015-01" db="EMBL/GenBank/DDBJ databases">
        <title>Evolutionary Origins and Diversification of the Mycorrhizal Mutualists.</title>
        <authorList>
            <consortium name="DOE Joint Genome Institute"/>
            <consortium name="Mycorrhizal Genomics Consortium"/>
            <person name="Kohler A."/>
            <person name="Kuo A."/>
            <person name="Nagy L.G."/>
            <person name="Floudas D."/>
            <person name="Copeland A."/>
            <person name="Barry K.W."/>
            <person name="Cichocki N."/>
            <person name="Veneault-Fourrey C."/>
            <person name="LaButti K."/>
            <person name="Lindquist E.A."/>
            <person name="Lipzen A."/>
            <person name="Lundell T."/>
            <person name="Morin E."/>
            <person name="Murat C."/>
            <person name="Riley R."/>
            <person name="Ohm R."/>
            <person name="Sun H."/>
            <person name="Tunlid A."/>
            <person name="Henrissat B."/>
            <person name="Grigoriev I.V."/>
            <person name="Hibbett D.S."/>
            <person name="Martin F."/>
        </authorList>
    </citation>
    <scope>NUCLEOTIDE SEQUENCE [LARGE SCALE GENOMIC DNA]</scope>
    <source>
        <strain evidence="10">ATCC 200175</strain>
    </source>
</reference>
<sequence length="542" mass="58490">MSHLSVHDMADPSEKDAAATEKKVADDGASFLQDSLTNGVGRDYELKCALINKCLQEEIGFGRYQWQLFLLTGLGWLVDDLWLQGLAVVLPQVEQELNPTRIEYAVLAEFAGLIVGATTWGILADIVGRKLSFNTTLFIGGIFGLAAGGAPNFVTFSSLIACMGVGVGGNLPVDGALYLEHIPPSHQWTLTLLSVWWAFGQLAASLISWVFIANYSCDASIPAGQCPKAQNMGWRYTLYTFGCVTFLTFVLRYLVFDLQESPKYLVAQGRDEEAIEVLKHVARRNGKTITLRVEDLRRISGDSGVPKPPVTLRETLRSSFSEVSFSHIKPLFSSRRLAINTTLIIIIWGLIGIAYPLYNAYLPLYLEARGSSSSSSLYDTYRNYAIISVLCIPGSLIACAVVDITRGVGGWTIGGRKFSLAVFTMLSAVFMFLFTTSKTSAAVLGYSCASSLTQNAMYGILYAYTPEAFAAPHRGTGDALCSALNRIGGFIAPLIKIATTPKTGGVSANAANGPVFVSAALFMVAAILTLLLPIETAGRDAL</sequence>
<evidence type="ECO:0000313" key="10">
    <source>
        <dbReference type="Proteomes" id="UP000053647"/>
    </source>
</evidence>
<keyword evidence="10" id="KW-1185">Reference proteome</keyword>
<reference evidence="9 10" key="1">
    <citation type="submission" date="2014-06" db="EMBL/GenBank/DDBJ databases">
        <authorList>
            <consortium name="DOE Joint Genome Institute"/>
            <person name="Kuo A."/>
            <person name="Kohler A."/>
            <person name="Nagy L.G."/>
            <person name="Floudas D."/>
            <person name="Copeland A."/>
            <person name="Barry K.W."/>
            <person name="Cichocki N."/>
            <person name="Veneault-Fourrey C."/>
            <person name="LaButti K."/>
            <person name="Lindquist E.A."/>
            <person name="Lipzen A."/>
            <person name="Lundell T."/>
            <person name="Morin E."/>
            <person name="Murat C."/>
            <person name="Sun H."/>
            <person name="Tunlid A."/>
            <person name="Henrissat B."/>
            <person name="Grigoriev I.V."/>
            <person name="Hibbett D.S."/>
            <person name="Martin F."/>
            <person name="Nordberg H.P."/>
            <person name="Cantor M.N."/>
            <person name="Hua S.X."/>
        </authorList>
    </citation>
    <scope>NUCLEOTIDE SEQUENCE [LARGE SCALE GENOMIC DNA]</scope>
    <source>
        <strain evidence="9 10">ATCC 200175</strain>
    </source>
</reference>
<dbReference type="InterPro" id="IPR036259">
    <property type="entry name" value="MFS_trans_sf"/>
</dbReference>
<evidence type="ECO:0000256" key="5">
    <source>
        <dbReference type="ARBA" id="ARBA00022989"/>
    </source>
</evidence>
<dbReference type="FunFam" id="1.20.1250.20:FF:000171">
    <property type="entry name" value="MFS general substrate transporter"/>
    <property type="match status" value="1"/>
</dbReference>
<feature type="transmembrane region" description="Helical" evidence="7">
    <location>
        <begin position="236"/>
        <end position="255"/>
    </location>
</feature>
<feature type="transmembrane region" description="Helical" evidence="7">
    <location>
        <begin position="337"/>
        <end position="358"/>
    </location>
</feature>
<gene>
    <name evidence="9" type="ORF">PAXINDRAFT_116053</name>
</gene>
<comment type="similarity">
    <text evidence="2">Belongs to the major facilitator superfamily.</text>
</comment>
<feature type="transmembrane region" description="Helical" evidence="7">
    <location>
        <begin position="191"/>
        <end position="216"/>
    </location>
</feature>
<feature type="domain" description="Major facilitator superfamily (MFS) profile" evidence="8">
    <location>
        <begin position="68"/>
        <end position="537"/>
    </location>
</feature>
<dbReference type="HOGENOM" id="CLU_001265_52_2_1"/>
<evidence type="ECO:0000259" key="8">
    <source>
        <dbReference type="PROSITE" id="PS50850"/>
    </source>
</evidence>